<dbReference type="OrthoDB" id="4244723at2"/>
<dbReference type="RefSeq" id="WP_135337421.1">
    <property type="nucleotide sequence ID" value="NZ_JBHLTX010000017.1"/>
</dbReference>
<name>A0A4Z0HEY5_9ACTN</name>
<proteinExistence type="predicted"/>
<protein>
    <submittedName>
        <fullName evidence="2">Uncharacterized protein</fullName>
    </submittedName>
</protein>
<organism evidence="2 3">
    <name type="scientific">Streptomyces palmae</name>
    <dbReference type="NCBI Taxonomy" id="1701085"/>
    <lineage>
        <taxon>Bacteria</taxon>
        <taxon>Bacillati</taxon>
        <taxon>Actinomycetota</taxon>
        <taxon>Actinomycetes</taxon>
        <taxon>Kitasatosporales</taxon>
        <taxon>Streptomycetaceae</taxon>
        <taxon>Streptomyces</taxon>
    </lineage>
</organism>
<gene>
    <name evidence="2" type="ORF">E4099_03530</name>
</gene>
<dbReference type="EMBL" id="SRID01000017">
    <property type="protein sequence ID" value="TGB17365.1"/>
    <property type="molecule type" value="Genomic_DNA"/>
</dbReference>
<dbReference type="AlphaFoldDB" id="A0A4Z0HEY5"/>
<dbReference type="Proteomes" id="UP000297948">
    <property type="component" value="Unassembled WGS sequence"/>
</dbReference>
<feature type="region of interest" description="Disordered" evidence="1">
    <location>
        <begin position="87"/>
        <end position="106"/>
    </location>
</feature>
<accession>A0A4Z0HEY5</accession>
<sequence>MAIELKTTDDPLNVEIHDETGHIGNLFFVGRDEEDPADEEEGWTAELWGFPYAGVRSTAYRPSAPEAFAAAGPLYEELLEARRTAERFHRNQPVRPISTPMGGQPR</sequence>
<comment type="caution">
    <text evidence="2">The sequence shown here is derived from an EMBL/GenBank/DDBJ whole genome shotgun (WGS) entry which is preliminary data.</text>
</comment>
<keyword evidence="3" id="KW-1185">Reference proteome</keyword>
<reference evidence="2 3" key="1">
    <citation type="submission" date="2019-03" db="EMBL/GenBank/DDBJ databases">
        <authorList>
            <person name="Gonzalez-Pimentel J.L."/>
        </authorList>
    </citation>
    <scope>NUCLEOTIDE SEQUENCE [LARGE SCALE GENOMIC DNA]</scope>
    <source>
        <strain evidence="2 3">JCM 31289</strain>
    </source>
</reference>
<evidence type="ECO:0000313" key="3">
    <source>
        <dbReference type="Proteomes" id="UP000297948"/>
    </source>
</evidence>
<evidence type="ECO:0000313" key="2">
    <source>
        <dbReference type="EMBL" id="TGB17365.1"/>
    </source>
</evidence>
<evidence type="ECO:0000256" key="1">
    <source>
        <dbReference type="SAM" id="MobiDB-lite"/>
    </source>
</evidence>